<dbReference type="EMBL" id="RWKA01000015">
    <property type="protein sequence ID" value="TGB38651.1"/>
    <property type="molecule type" value="Genomic_DNA"/>
</dbReference>
<feature type="signal peptide" evidence="2">
    <location>
        <begin position="1"/>
        <end position="26"/>
    </location>
</feature>
<keyword evidence="2" id="KW-0732">Signal</keyword>
<name>A0A4Z0HKB1_MYCPR</name>
<feature type="compositionally biased region" description="Pro residues" evidence="1">
    <location>
        <begin position="32"/>
        <end position="41"/>
    </location>
</feature>
<sequence length="182" mass="18871">MSRTFALSAAALTVAAALSTSACAHADPEPVPVPVPVPVPQGPSETTAPQPDSSCAENVDGALTPADPAQTGNNRRLLQCTAGAWQTFGGPYPSSDRWLTTGSQVILHGQGRRNPEARAGTWTGTPQTAEAHCGAEVVDVLGAGRTSEPQTFSADPGQSLTIEVSDHMFTTKLSGYCLWART</sequence>
<feature type="region of interest" description="Disordered" evidence="1">
    <location>
        <begin position="32"/>
        <end position="73"/>
    </location>
</feature>
<evidence type="ECO:0000313" key="4">
    <source>
        <dbReference type="Proteomes" id="UP000297792"/>
    </source>
</evidence>
<evidence type="ECO:0000313" key="3">
    <source>
        <dbReference type="EMBL" id="TGB38651.1"/>
    </source>
</evidence>
<dbReference type="AlphaFoldDB" id="A0A4Z0HKB1"/>
<dbReference type="Proteomes" id="UP000297792">
    <property type="component" value="Unassembled WGS sequence"/>
</dbReference>
<feature type="compositionally biased region" description="Polar residues" evidence="1">
    <location>
        <begin position="43"/>
        <end position="56"/>
    </location>
</feature>
<dbReference type="PROSITE" id="PS51257">
    <property type="entry name" value="PROKAR_LIPOPROTEIN"/>
    <property type="match status" value="1"/>
</dbReference>
<gene>
    <name evidence="3" type="ORF">EJD98_23810</name>
</gene>
<protein>
    <submittedName>
        <fullName evidence="3">Uncharacterized protein</fullName>
    </submittedName>
</protein>
<comment type="caution">
    <text evidence="3">The sequence shown here is derived from an EMBL/GenBank/DDBJ whole genome shotgun (WGS) entry which is preliminary data.</text>
</comment>
<feature type="chain" id="PRO_5043803420" evidence="2">
    <location>
        <begin position="27"/>
        <end position="182"/>
    </location>
</feature>
<organism evidence="3 4">
    <name type="scientific">Mycolicibacterium peregrinum</name>
    <name type="common">Mycobacterium peregrinum</name>
    <dbReference type="NCBI Taxonomy" id="43304"/>
    <lineage>
        <taxon>Bacteria</taxon>
        <taxon>Bacillati</taxon>
        <taxon>Actinomycetota</taxon>
        <taxon>Actinomycetes</taxon>
        <taxon>Mycobacteriales</taxon>
        <taxon>Mycobacteriaceae</taxon>
        <taxon>Mycolicibacterium</taxon>
    </lineage>
</organism>
<evidence type="ECO:0000256" key="2">
    <source>
        <dbReference type="SAM" id="SignalP"/>
    </source>
</evidence>
<dbReference type="RefSeq" id="WP_135361476.1">
    <property type="nucleotide sequence ID" value="NZ_RWJZ01000014.1"/>
</dbReference>
<evidence type="ECO:0000256" key="1">
    <source>
        <dbReference type="SAM" id="MobiDB-lite"/>
    </source>
</evidence>
<keyword evidence="4" id="KW-1185">Reference proteome</keyword>
<proteinExistence type="predicted"/>
<reference evidence="3 4" key="1">
    <citation type="submission" date="2018-12" db="EMBL/GenBank/DDBJ databases">
        <title>Draft genome sequences of Mycolicibacterium peregrinum isolated from a pig with lymphadenitis and from soil on the same Japanese pig farm.</title>
        <authorList>
            <person name="Komatsu T."/>
            <person name="Ohya K."/>
            <person name="Sawai K."/>
            <person name="Odoi J.O."/>
            <person name="Otsu K."/>
            <person name="Ota A."/>
            <person name="Ito T."/>
            <person name="Kawai M."/>
            <person name="Maruyama F."/>
        </authorList>
    </citation>
    <scope>NUCLEOTIDE SEQUENCE [LARGE SCALE GENOMIC DNA]</scope>
    <source>
        <strain evidence="3 4">138</strain>
    </source>
</reference>
<accession>A0A4Z0HKB1</accession>